<organism evidence="1 2">
    <name type="scientific">Hydrogenophaga taeniospiralis CCUG 15921</name>
    <dbReference type="NCBI Taxonomy" id="1281780"/>
    <lineage>
        <taxon>Bacteria</taxon>
        <taxon>Pseudomonadati</taxon>
        <taxon>Pseudomonadota</taxon>
        <taxon>Betaproteobacteria</taxon>
        <taxon>Burkholderiales</taxon>
        <taxon>Comamonadaceae</taxon>
        <taxon>Hydrogenophaga</taxon>
    </lineage>
</organism>
<dbReference type="EMBL" id="AOGK01000004">
    <property type="protein sequence ID" value="MDG5974762.1"/>
    <property type="molecule type" value="Genomic_DNA"/>
</dbReference>
<dbReference type="InterPro" id="IPR036291">
    <property type="entry name" value="NAD(P)-bd_dom_sf"/>
</dbReference>
<dbReference type="OrthoDB" id="5786478at2"/>
<dbReference type="Proteomes" id="UP001152876">
    <property type="component" value="Unassembled WGS sequence"/>
</dbReference>
<keyword evidence="2" id="KW-1185">Reference proteome</keyword>
<dbReference type="Gene3D" id="3.40.50.720">
    <property type="entry name" value="NAD(P)-binding Rossmann-like Domain"/>
    <property type="match status" value="1"/>
</dbReference>
<dbReference type="AlphaFoldDB" id="A0A9X4S771"/>
<evidence type="ECO:0000313" key="2">
    <source>
        <dbReference type="Proteomes" id="UP001152876"/>
    </source>
</evidence>
<reference evidence="1" key="1">
    <citation type="submission" date="2013-01" db="EMBL/GenBank/DDBJ databases">
        <title>Genome draft of Hydrogenophaga taeniospiralis 2K1.</title>
        <authorList>
            <person name="Gomila M."/>
            <person name="Lalucat J."/>
        </authorList>
    </citation>
    <scope>NUCLEOTIDE SEQUENCE</scope>
    <source>
        <strain evidence="1">CCUG 15921</strain>
    </source>
</reference>
<evidence type="ECO:0000313" key="1">
    <source>
        <dbReference type="EMBL" id="MDG5974762.1"/>
    </source>
</evidence>
<dbReference type="RefSeq" id="WP_157572150.1">
    <property type="nucleotide sequence ID" value="NZ_AOGK01000004.1"/>
</dbReference>
<accession>A0A9X4S771</accession>
<protein>
    <submittedName>
        <fullName evidence="1">Short chain dehydrogenase</fullName>
    </submittedName>
</protein>
<sequence length="232" mass="24566">MMLARSVALVVGADSAIGAAIVRGLIARDAAKVYADAYVDCGDSLSPGAAPRVVDLAHQRRSGELARKLTDVNLLINCLVSGPFSDPTPGAEGVETLDQRSPTVGSVLKGIDALAPVLRDNGGGAVVNVLSALHAEQPLGNTAPMSSRPFAEWLLAEGLRDRLAAQQTQLLFLSAQLVVGQGEQVLEDQRALAGHIAMRLLTQIEAGHRPDDGVAFGRYQDHFFPDRRETTK</sequence>
<comment type="caution">
    <text evidence="1">The sequence shown here is derived from an EMBL/GenBank/DDBJ whole genome shotgun (WGS) entry which is preliminary data.</text>
</comment>
<name>A0A9X4S771_9BURK</name>
<dbReference type="SUPFAM" id="SSF51735">
    <property type="entry name" value="NAD(P)-binding Rossmann-fold domains"/>
    <property type="match status" value="1"/>
</dbReference>
<proteinExistence type="predicted"/>
<gene>
    <name evidence="1" type="ORF">H010_05825</name>
</gene>